<dbReference type="Proteomes" id="UP000499080">
    <property type="component" value="Unassembled WGS sequence"/>
</dbReference>
<accession>A0A4Y2BW20</accession>
<evidence type="ECO:0000313" key="1">
    <source>
        <dbReference type="EMBL" id="GBL96390.1"/>
    </source>
</evidence>
<dbReference type="EMBL" id="BGPR01000120">
    <property type="protein sequence ID" value="GBL96390.1"/>
    <property type="molecule type" value="Genomic_DNA"/>
</dbReference>
<keyword evidence="2" id="KW-1185">Reference proteome</keyword>
<reference evidence="1 2" key="1">
    <citation type="journal article" date="2019" name="Sci. Rep.">
        <title>Orb-weaving spider Araneus ventricosus genome elucidates the spidroin gene catalogue.</title>
        <authorList>
            <person name="Kono N."/>
            <person name="Nakamura H."/>
            <person name="Ohtoshi R."/>
            <person name="Moran D.A.P."/>
            <person name="Shinohara A."/>
            <person name="Yoshida Y."/>
            <person name="Fujiwara M."/>
            <person name="Mori M."/>
            <person name="Tomita M."/>
            <person name="Arakawa K."/>
        </authorList>
    </citation>
    <scope>NUCLEOTIDE SEQUENCE [LARGE SCALE GENOMIC DNA]</scope>
</reference>
<comment type="caution">
    <text evidence="1">The sequence shown here is derived from an EMBL/GenBank/DDBJ whole genome shotgun (WGS) entry which is preliminary data.</text>
</comment>
<organism evidence="1 2">
    <name type="scientific">Araneus ventricosus</name>
    <name type="common">Orbweaver spider</name>
    <name type="synonym">Epeira ventricosa</name>
    <dbReference type="NCBI Taxonomy" id="182803"/>
    <lineage>
        <taxon>Eukaryota</taxon>
        <taxon>Metazoa</taxon>
        <taxon>Ecdysozoa</taxon>
        <taxon>Arthropoda</taxon>
        <taxon>Chelicerata</taxon>
        <taxon>Arachnida</taxon>
        <taxon>Araneae</taxon>
        <taxon>Araneomorphae</taxon>
        <taxon>Entelegynae</taxon>
        <taxon>Araneoidea</taxon>
        <taxon>Araneidae</taxon>
        <taxon>Araneus</taxon>
    </lineage>
</organism>
<name>A0A4Y2BW20_ARAVE</name>
<protein>
    <submittedName>
        <fullName evidence="1">Uncharacterized protein</fullName>
    </submittedName>
</protein>
<gene>
    <name evidence="1" type="ORF">AVEN_43711_1</name>
</gene>
<proteinExistence type="predicted"/>
<sequence length="105" mass="12030">MVFIFCDSRSSSSQLCSIQKPARGLAIYHHIVRRPVIRKRQENTVCSLWSGLPRPSETAVPGTRLLYSHPLLTNLNRVLMKWEGLSAYSEWFDFRSVAKEDTGSF</sequence>
<dbReference type="AlphaFoldDB" id="A0A4Y2BW20"/>
<evidence type="ECO:0000313" key="2">
    <source>
        <dbReference type="Proteomes" id="UP000499080"/>
    </source>
</evidence>